<gene>
    <name evidence="2" type="ORF">JJJ17_13310</name>
</gene>
<keyword evidence="3" id="KW-1185">Reference proteome</keyword>
<evidence type="ECO:0000259" key="1">
    <source>
        <dbReference type="PROSITE" id="PS50943"/>
    </source>
</evidence>
<evidence type="ECO:0000313" key="2">
    <source>
        <dbReference type="EMBL" id="MBK4216911.1"/>
    </source>
</evidence>
<reference evidence="2" key="1">
    <citation type="submission" date="2021-01" db="EMBL/GenBank/DDBJ databases">
        <title>Paracoccus amoyensis sp. nov., isolated from the surface seawater along the coast of Xiamen Island, China.</title>
        <authorList>
            <person name="Lyu L."/>
        </authorList>
    </citation>
    <scope>NUCLEOTIDE SEQUENCE</scope>
    <source>
        <strain evidence="2">MJ17</strain>
    </source>
</reference>
<dbReference type="Proteomes" id="UP000640485">
    <property type="component" value="Unassembled WGS sequence"/>
</dbReference>
<dbReference type="SMART" id="SM00530">
    <property type="entry name" value="HTH_XRE"/>
    <property type="match status" value="1"/>
</dbReference>
<dbReference type="RefSeq" id="WP_200687259.1">
    <property type="nucleotide sequence ID" value="NZ_JAEPRQ010000004.1"/>
</dbReference>
<feature type="domain" description="HTH cro/C1-type" evidence="1">
    <location>
        <begin position="18"/>
        <end position="72"/>
    </location>
</feature>
<dbReference type="CDD" id="cd00093">
    <property type="entry name" value="HTH_XRE"/>
    <property type="match status" value="1"/>
</dbReference>
<dbReference type="Gene3D" id="1.10.260.40">
    <property type="entry name" value="lambda repressor-like DNA-binding domains"/>
    <property type="match status" value="1"/>
</dbReference>
<dbReference type="AlphaFoldDB" id="A0A934SH14"/>
<dbReference type="GO" id="GO:0003677">
    <property type="term" value="F:DNA binding"/>
    <property type="evidence" value="ECO:0007669"/>
    <property type="project" value="InterPro"/>
</dbReference>
<dbReference type="InterPro" id="IPR001387">
    <property type="entry name" value="Cro/C1-type_HTH"/>
</dbReference>
<evidence type="ECO:0000313" key="3">
    <source>
        <dbReference type="Proteomes" id="UP000640485"/>
    </source>
</evidence>
<dbReference type="PROSITE" id="PS50943">
    <property type="entry name" value="HTH_CROC1"/>
    <property type="match status" value="1"/>
</dbReference>
<proteinExistence type="predicted"/>
<comment type="caution">
    <text evidence="2">The sequence shown here is derived from an EMBL/GenBank/DDBJ whole genome shotgun (WGS) entry which is preliminary data.</text>
</comment>
<dbReference type="InterPro" id="IPR010982">
    <property type="entry name" value="Lambda_DNA-bd_dom_sf"/>
</dbReference>
<name>A0A934SH14_9RHOB</name>
<organism evidence="2 3">
    <name type="scientific">Paracoccus caeni</name>
    <dbReference type="NCBI Taxonomy" id="657651"/>
    <lineage>
        <taxon>Bacteria</taxon>
        <taxon>Pseudomonadati</taxon>
        <taxon>Pseudomonadota</taxon>
        <taxon>Alphaproteobacteria</taxon>
        <taxon>Rhodobacterales</taxon>
        <taxon>Paracoccaceae</taxon>
        <taxon>Paracoccus</taxon>
    </lineage>
</organism>
<dbReference type="SUPFAM" id="SSF47413">
    <property type="entry name" value="lambda repressor-like DNA-binding domains"/>
    <property type="match status" value="1"/>
</dbReference>
<dbReference type="Pfam" id="PF01381">
    <property type="entry name" value="HTH_3"/>
    <property type="match status" value="1"/>
</dbReference>
<protein>
    <submittedName>
        <fullName evidence="2">Helix-turn-helix transcriptional regulator</fullName>
    </submittedName>
</protein>
<dbReference type="EMBL" id="JAEPRQ010000004">
    <property type="protein sequence ID" value="MBK4216911.1"/>
    <property type="molecule type" value="Genomic_DNA"/>
</dbReference>
<accession>A0A934SH14</accession>
<sequence length="87" mass="9317">MDLSTAEERLAREFGAAIRARRKALGYTQADLAGMISTNRRFVSELERGKGTSYLAPALAAAEVLGMRIGNLFPEGPRSSGPVLPPL</sequence>